<comment type="caution">
    <text evidence="2">The sequence shown here is derived from an EMBL/GenBank/DDBJ whole genome shotgun (WGS) entry which is preliminary data.</text>
</comment>
<organism evidence="2 3">
    <name type="scientific">Gemmata algarum</name>
    <dbReference type="NCBI Taxonomy" id="2975278"/>
    <lineage>
        <taxon>Bacteria</taxon>
        <taxon>Pseudomonadati</taxon>
        <taxon>Planctomycetota</taxon>
        <taxon>Planctomycetia</taxon>
        <taxon>Gemmatales</taxon>
        <taxon>Gemmataceae</taxon>
        <taxon>Gemmata</taxon>
    </lineage>
</organism>
<sequence>MKKLALAAFVFGLVGMLALAGTARAADKNDATGTWKVTAKLGKKDVESTWKLESKDGKLTGTVTMNKGEVKIEDGKIKDGEFSFSVTREIKENKVTSKYTGKVTGDTIKGTATSSFNDKEFKSEFEGKREK</sequence>
<evidence type="ECO:0000256" key="1">
    <source>
        <dbReference type="SAM" id="SignalP"/>
    </source>
</evidence>
<feature type="chain" id="PRO_5046590527" description="TIGR03067 domain-containing protein" evidence="1">
    <location>
        <begin position="26"/>
        <end position="131"/>
    </location>
</feature>
<dbReference type="Proteomes" id="UP001272242">
    <property type="component" value="Unassembled WGS sequence"/>
</dbReference>
<proteinExistence type="predicted"/>
<name>A0ABU5F4S4_9BACT</name>
<feature type="signal peptide" evidence="1">
    <location>
        <begin position="1"/>
        <end position="25"/>
    </location>
</feature>
<keyword evidence="3" id="KW-1185">Reference proteome</keyword>
<accession>A0ABU5F4S4</accession>
<dbReference type="RefSeq" id="WP_320687393.1">
    <property type="nucleotide sequence ID" value="NZ_JAXBLV010000185.1"/>
</dbReference>
<dbReference type="EMBL" id="JAXBLV010000185">
    <property type="protein sequence ID" value="MDY3560891.1"/>
    <property type="molecule type" value="Genomic_DNA"/>
</dbReference>
<evidence type="ECO:0008006" key="4">
    <source>
        <dbReference type="Google" id="ProtNLM"/>
    </source>
</evidence>
<gene>
    <name evidence="2" type="ORF">R5W23_002140</name>
</gene>
<evidence type="ECO:0000313" key="2">
    <source>
        <dbReference type="EMBL" id="MDY3560891.1"/>
    </source>
</evidence>
<keyword evidence="1" id="KW-0732">Signal</keyword>
<evidence type="ECO:0000313" key="3">
    <source>
        <dbReference type="Proteomes" id="UP001272242"/>
    </source>
</evidence>
<reference evidence="3" key="1">
    <citation type="journal article" date="2023" name="Mar. Drugs">
        <title>Gemmata algarum, a Novel Planctomycete Isolated from an Algal Mat, Displays Antimicrobial Activity.</title>
        <authorList>
            <person name="Kumar G."/>
            <person name="Kallscheuer N."/>
            <person name="Kashif M."/>
            <person name="Ahamad S."/>
            <person name="Jagadeeshwari U."/>
            <person name="Pannikurungottu S."/>
            <person name="Haufschild T."/>
            <person name="Kabuu M."/>
            <person name="Sasikala C."/>
            <person name="Jogler C."/>
            <person name="Ramana C."/>
        </authorList>
    </citation>
    <scope>NUCLEOTIDE SEQUENCE [LARGE SCALE GENOMIC DNA]</scope>
    <source>
        <strain evidence="3">JC673</strain>
    </source>
</reference>
<protein>
    <recommendedName>
        <fullName evidence="4">TIGR03067 domain-containing protein</fullName>
    </recommendedName>
</protein>